<dbReference type="EMBL" id="GBXM01085857">
    <property type="protein sequence ID" value="JAH22720.1"/>
    <property type="molecule type" value="Transcribed_RNA"/>
</dbReference>
<dbReference type="AlphaFoldDB" id="A0A0E9R2K1"/>
<evidence type="ECO:0000313" key="1">
    <source>
        <dbReference type="EMBL" id="JAH22720.1"/>
    </source>
</evidence>
<sequence length="43" mass="4736">MLLVCDNVHSISRTRAADGWPSACNCLPTLALFFMPYFVCVGD</sequence>
<protein>
    <submittedName>
        <fullName evidence="1">Uncharacterized protein</fullName>
    </submittedName>
</protein>
<proteinExistence type="predicted"/>
<name>A0A0E9R2K1_ANGAN</name>
<reference evidence="1" key="2">
    <citation type="journal article" date="2015" name="Fish Shellfish Immunol.">
        <title>Early steps in the European eel (Anguilla anguilla)-Vibrio vulnificus interaction in the gills: Role of the RtxA13 toxin.</title>
        <authorList>
            <person name="Callol A."/>
            <person name="Pajuelo D."/>
            <person name="Ebbesson L."/>
            <person name="Teles M."/>
            <person name="MacKenzie S."/>
            <person name="Amaro C."/>
        </authorList>
    </citation>
    <scope>NUCLEOTIDE SEQUENCE</scope>
</reference>
<accession>A0A0E9R2K1</accession>
<reference evidence="1" key="1">
    <citation type="submission" date="2014-11" db="EMBL/GenBank/DDBJ databases">
        <authorList>
            <person name="Amaro Gonzalez C."/>
        </authorList>
    </citation>
    <scope>NUCLEOTIDE SEQUENCE</scope>
</reference>
<organism evidence="1">
    <name type="scientific">Anguilla anguilla</name>
    <name type="common">European freshwater eel</name>
    <name type="synonym">Muraena anguilla</name>
    <dbReference type="NCBI Taxonomy" id="7936"/>
    <lineage>
        <taxon>Eukaryota</taxon>
        <taxon>Metazoa</taxon>
        <taxon>Chordata</taxon>
        <taxon>Craniata</taxon>
        <taxon>Vertebrata</taxon>
        <taxon>Euteleostomi</taxon>
        <taxon>Actinopterygii</taxon>
        <taxon>Neopterygii</taxon>
        <taxon>Teleostei</taxon>
        <taxon>Anguilliformes</taxon>
        <taxon>Anguillidae</taxon>
        <taxon>Anguilla</taxon>
    </lineage>
</organism>